<evidence type="ECO:0000313" key="2">
    <source>
        <dbReference type="EMBL" id="KAA1106545.1"/>
    </source>
</evidence>
<gene>
    <name evidence="2" type="ORF">PGT21_036028</name>
</gene>
<dbReference type="Proteomes" id="UP000324748">
    <property type="component" value="Unassembled WGS sequence"/>
</dbReference>
<feature type="region of interest" description="Disordered" evidence="1">
    <location>
        <begin position="1"/>
        <end position="64"/>
    </location>
</feature>
<protein>
    <submittedName>
        <fullName evidence="2">Uncharacterized protein</fullName>
    </submittedName>
</protein>
<evidence type="ECO:0000256" key="1">
    <source>
        <dbReference type="SAM" id="MobiDB-lite"/>
    </source>
</evidence>
<dbReference type="EMBL" id="VSWC01000040">
    <property type="protein sequence ID" value="KAA1106545.1"/>
    <property type="molecule type" value="Genomic_DNA"/>
</dbReference>
<proteinExistence type="predicted"/>
<feature type="region of interest" description="Disordered" evidence="1">
    <location>
        <begin position="88"/>
        <end position="128"/>
    </location>
</feature>
<dbReference type="AlphaFoldDB" id="A0A5B0Q044"/>
<evidence type="ECO:0000313" key="3">
    <source>
        <dbReference type="Proteomes" id="UP000324748"/>
    </source>
</evidence>
<sequence>MSDIIHGDSEDFSNQMQLGDDHAPTPTPPDPTMQVGRVRVKKHALGRVGSGLGSGPGQPSKNHFLFNQVHNSVNLKPTRMHSILTIPAPPTRRVKSGPGQFPILACPNPPRDPPGTRDPAGRPDPLAS</sequence>
<name>A0A5B0Q044_PUCGR</name>
<reference evidence="2 3" key="1">
    <citation type="submission" date="2019-05" db="EMBL/GenBank/DDBJ databases">
        <title>Emergence of the Ug99 lineage of the wheat stem rust pathogen through somatic hybridization.</title>
        <authorList>
            <person name="Li F."/>
            <person name="Upadhyaya N.M."/>
            <person name="Sperschneider J."/>
            <person name="Matny O."/>
            <person name="Nguyen-Phuc H."/>
            <person name="Mago R."/>
            <person name="Raley C."/>
            <person name="Miller M.E."/>
            <person name="Silverstein K.A.T."/>
            <person name="Henningsen E."/>
            <person name="Hirsch C.D."/>
            <person name="Visser B."/>
            <person name="Pretorius Z.A."/>
            <person name="Steffenson B.J."/>
            <person name="Schwessinger B."/>
            <person name="Dodds P.N."/>
            <person name="Figueroa M."/>
        </authorList>
    </citation>
    <scope>NUCLEOTIDE SEQUENCE [LARGE SCALE GENOMIC DNA]</scope>
    <source>
        <strain evidence="2">21-0</strain>
    </source>
</reference>
<accession>A0A5B0Q044</accession>
<keyword evidence="3" id="KW-1185">Reference proteome</keyword>
<comment type="caution">
    <text evidence="2">The sequence shown here is derived from an EMBL/GenBank/DDBJ whole genome shotgun (WGS) entry which is preliminary data.</text>
</comment>
<organism evidence="2 3">
    <name type="scientific">Puccinia graminis f. sp. tritici</name>
    <dbReference type="NCBI Taxonomy" id="56615"/>
    <lineage>
        <taxon>Eukaryota</taxon>
        <taxon>Fungi</taxon>
        <taxon>Dikarya</taxon>
        <taxon>Basidiomycota</taxon>
        <taxon>Pucciniomycotina</taxon>
        <taxon>Pucciniomycetes</taxon>
        <taxon>Pucciniales</taxon>
        <taxon>Pucciniaceae</taxon>
        <taxon>Puccinia</taxon>
    </lineage>
</organism>